<accession>A0A931EWH2</accession>
<name>A0A931EWH2_9ACTN</name>
<evidence type="ECO:0000313" key="2">
    <source>
        <dbReference type="Proteomes" id="UP000605361"/>
    </source>
</evidence>
<organism evidence="1 2">
    <name type="scientific">Nonomuraea cypriaca</name>
    <dbReference type="NCBI Taxonomy" id="1187855"/>
    <lineage>
        <taxon>Bacteria</taxon>
        <taxon>Bacillati</taxon>
        <taxon>Actinomycetota</taxon>
        <taxon>Actinomycetes</taxon>
        <taxon>Streptosporangiales</taxon>
        <taxon>Streptosporangiaceae</taxon>
        <taxon>Nonomuraea</taxon>
    </lineage>
</organism>
<sequence length="62" mass="6997">MVLATRLRAWLQLAMMRMTPYMPGKAMVMEKIMKPVREAANAISLKTYPTTSIGSALPRQSR</sequence>
<dbReference type="EMBL" id="JADOGI010000032">
    <property type="protein sequence ID" value="MBF8186709.1"/>
    <property type="molecule type" value="Genomic_DNA"/>
</dbReference>
<gene>
    <name evidence="1" type="ORF">ITP53_13350</name>
</gene>
<dbReference type="RefSeq" id="WP_195895682.1">
    <property type="nucleotide sequence ID" value="NZ_JADOGI010000032.1"/>
</dbReference>
<proteinExistence type="predicted"/>
<reference evidence="1" key="1">
    <citation type="submission" date="2020-11" db="EMBL/GenBank/DDBJ databases">
        <title>Whole-genome analyses of Nonomuraea sp. K274.</title>
        <authorList>
            <person name="Veyisoglu A."/>
        </authorList>
    </citation>
    <scope>NUCLEOTIDE SEQUENCE</scope>
    <source>
        <strain evidence="1">K274</strain>
    </source>
</reference>
<protein>
    <submittedName>
        <fullName evidence="1">Uncharacterized protein</fullName>
    </submittedName>
</protein>
<dbReference type="AlphaFoldDB" id="A0A931EWH2"/>
<evidence type="ECO:0000313" key="1">
    <source>
        <dbReference type="EMBL" id="MBF8186709.1"/>
    </source>
</evidence>
<keyword evidence="2" id="KW-1185">Reference proteome</keyword>
<dbReference type="Proteomes" id="UP000605361">
    <property type="component" value="Unassembled WGS sequence"/>
</dbReference>
<comment type="caution">
    <text evidence="1">The sequence shown here is derived from an EMBL/GenBank/DDBJ whole genome shotgun (WGS) entry which is preliminary data.</text>
</comment>